<dbReference type="InterPro" id="IPR001647">
    <property type="entry name" value="HTH_TetR"/>
</dbReference>
<feature type="DNA-binding region" description="H-T-H motif" evidence="4">
    <location>
        <begin position="29"/>
        <end position="48"/>
    </location>
</feature>
<comment type="caution">
    <text evidence="6">The sequence shown here is derived from an EMBL/GenBank/DDBJ whole genome shotgun (WGS) entry which is preliminary data.</text>
</comment>
<dbReference type="PANTHER" id="PTHR30055:SF234">
    <property type="entry name" value="HTH-TYPE TRANSCRIPTIONAL REGULATOR BETI"/>
    <property type="match status" value="1"/>
</dbReference>
<dbReference type="InterPro" id="IPR009057">
    <property type="entry name" value="Homeodomain-like_sf"/>
</dbReference>
<dbReference type="RefSeq" id="WP_377374962.1">
    <property type="nucleotide sequence ID" value="NZ_JBHSSW010000003.1"/>
</dbReference>
<dbReference type="PANTHER" id="PTHR30055">
    <property type="entry name" value="HTH-TYPE TRANSCRIPTIONAL REGULATOR RUTR"/>
    <property type="match status" value="1"/>
</dbReference>
<keyword evidence="1" id="KW-0805">Transcription regulation</keyword>
<organism evidence="6 7">
    <name type="scientific">Ponticaulis profundi</name>
    <dbReference type="NCBI Taxonomy" id="2665222"/>
    <lineage>
        <taxon>Bacteria</taxon>
        <taxon>Pseudomonadati</taxon>
        <taxon>Pseudomonadota</taxon>
        <taxon>Alphaproteobacteria</taxon>
        <taxon>Hyphomonadales</taxon>
        <taxon>Hyphomonadaceae</taxon>
        <taxon>Ponticaulis</taxon>
    </lineage>
</organism>
<evidence type="ECO:0000256" key="1">
    <source>
        <dbReference type="ARBA" id="ARBA00023015"/>
    </source>
</evidence>
<evidence type="ECO:0000313" key="6">
    <source>
        <dbReference type="EMBL" id="MFC6196909.1"/>
    </source>
</evidence>
<reference evidence="7" key="1">
    <citation type="journal article" date="2019" name="Int. J. Syst. Evol. Microbiol.">
        <title>The Global Catalogue of Microorganisms (GCM) 10K type strain sequencing project: providing services to taxonomists for standard genome sequencing and annotation.</title>
        <authorList>
            <consortium name="The Broad Institute Genomics Platform"/>
            <consortium name="The Broad Institute Genome Sequencing Center for Infectious Disease"/>
            <person name="Wu L."/>
            <person name="Ma J."/>
        </authorList>
    </citation>
    <scope>NUCLEOTIDE SEQUENCE [LARGE SCALE GENOMIC DNA]</scope>
    <source>
        <strain evidence="7">CGMCC-1.15741</strain>
    </source>
</reference>
<evidence type="ECO:0000259" key="5">
    <source>
        <dbReference type="PROSITE" id="PS50977"/>
    </source>
</evidence>
<evidence type="ECO:0000313" key="7">
    <source>
        <dbReference type="Proteomes" id="UP001596303"/>
    </source>
</evidence>
<protein>
    <submittedName>
        <fullName evidence="6">TetR family transcriptional regulator</fullName>
    </submittedName>
</protein>
<dbReference type="PROSITE" id="PS50977">
    <property type="entry name" value="HTH_TETR_2"/>
    <property type="match status" value="2"/>
</dbReference>
<feature type="DNA-binding region" description="H-T-H motif" evidence="4">
    <location>
        <begin position="246"/>
        <end position="265"/>
    </location>
</feature>
<keyword evidence="2 4" id="KW-0238">DNA-binding</keyword>
<feature type="domain" description="HTH tetR-type" evidence="5">
    <location>
        <begin position="6"/>
        <end position="66"/>
    </location>
</feature>
<evidence type="ECO:0000256" key="2">
    <source>
        <dbReference type="ARBA" id="ARBA00023125"/>
    </source>
</evidence>
<keyword evidence="7" id="KW-1185">Reference proteome</keyword>
<dbReference type="SUPFAM" id="SSF46689">
    <property type="entry name" value="Homeodomain-like"/>
    <property type="match status" value="2"/>
</dbReference>
<feature type="domain" description="HTH tetR-type" evidence="5">
    <location>
        <begin position="223"/>
        <end position="283"/>
    </location>
</feature>
<accession>A0ABW1S6N9</accession>
<gene>
    <name evidence="6" type="ORF">ACFQDM_02405</name>
</gene>
<evidence type="ECO:0000256" key="4">
    <source>
        <dbReference type="PROSITE-ProRule" id="PRU00335"/>
    </source>
</evidence>
<dbReference type="Proteomes" id="UP001596303">
    <property type="component" value="Unassembled WGS sequence"/>
</dbReference>
<keyword evidence="3" id="KW-0804">Transcription</keyword>
<proteinExistence type="predicted"/>
<name>A0ABW1S6N9_9PROT</name>
<dbReference type="Pfam" id="PF00440">
    <property type="entry name" value="TetR_N"/>
    <property type="match status" value="1"/>
</dbReference>
<dbReference type="InterPro" id="IPR050109">
    <property type="entry name" value="HTH-type_TetR-like_transc_reg"/>
</dbReference>
<dbReference type="EMBL" id="JBHSSW010000003">
    <property type="protein sequence ID" value="MFC6196909.1"/>
    <property type="molecule type" value="Genomic_DNA"/>
</dbReference>
<dbReference type="Gene3D" id="1.10.357.10">
    <property type="entry name" value="Tetracycline Repressor, domain 2"/>
    <property type="match status" value="2"/>
</dbReference>
<evidence type="ECO:0000256" key="3">
    <source>
        <dbReference type="ARBA" id="ARBA00023163"/>
    </source>
</evidence>
<sequence length="408" mass="45476">MPYLSKFESDTLFGNALEIIDTSGLSALSLRALSAKANISPSSISYRFGSRDGFIEDLVISLVEQEAHIWRERRNALLEHTIGPEQSVRFCNAVILNHFSRYRAHANALWEFELVGNRVSFLPELLHQWRQPEIAFWETFLEQIEMPVDLAPTLSGTTTGIGRSLLLSCPGTEQLIWTQDCVSRLFERLQKQPLTMPCSPGMPAGPALASDINPIDRKDLDPSSTADRIVLTASEIILEQGCSGLSHRAIANRANISLSSTTHHFETLQDILMAAFRHIYAEGLKGSGLPKGNENGYSQAFFFDKLVQRLSKANAVTSPAAIALEDIMLQGSKIDTMRDIARALFALMGTHSTQMLARLEDVSPRCDRLDGYLFRYGLIGSKYLDGPELRVLGNQDFLAFWRYYLASS</sequence>